<dbReference type="InterPro" id="IPR000160">
    <property type="entry name" value="GGDEF_dom"/>
</dbReference>
<dbReference type="InterPro" id="IPR043128">
    <property type="entry name" value="Rev_trsase/Diguanyl_cyclase"/>
</dbReference>
<feature type="transmembrane region" description="Helical" evidence="1">
    <location>
        <begin position="36"/>
        <end position="61"/>
    </location>
</feature>
<reference evidence="3" key="2">
    <citation type="submission" date="2020-09" db="EMBL/GenBank/DDBJ databases">
        <authorList>
            <person name="Sun Q."/>
            <person name="Sedlacek I."/>
        </authorList>
    </citation>
    <scope>NUCLEOTIDE SEQUENCE</scope>
    <source>
        <strain evidence="3">CCM 7905</strain>
    </source>
</reference>
<dbReference type="CDD" id="cd01949">
    <property type="entry name" value="GGDEF"/>
    <property type="match status" value="1"/>
</dbReference>
<evidence type="ECO:0000259" key="2">
    <source>
        <dbReference type="PROSITE" id="PS50887"/>
    </source>
</evidence>
<dbReference type="Pfam" id="PF00990">
    <property type="entry name" value="GGDEF"/>
    <property type="match status" value="1"/>
</dbReference>
<dbReference type="SMART" id="SM00267">
    <property type="entry name" value="GGDEF"/>
    <property type="match status" value="1"/>
</dbReference>
<dbReference type="InterPro" id="IPR029787">
    <property type="entry name" value="Nucleotide_cyclase"/>
</dbReference>
<dbReference type="AlphaFoldDB" id="A0A917G7X8"/>
<comment type="caution">
    <text evidence="3">The sequence shown here is derived from an EMBL/GenBank/DDBJ whole genome shotgun (WGS) entry which is preliminary data.</text>
</comment>
<name>A0A917G7X8_9NOCA</name>
<dbReference type="EMBL" id="BMCU01000006">
    <property type="protein sequence ID" value="GGG26800.1"/>
    <property type="molecule type" value="Genomic_DNA"/>
</dbReference>
<feature type="transmembrane region" description="Helical" evidence="1">
    <location>
        <begin position="101"/>
        <end position="120"/>
    </location>
</feature>
<dbReference type="PROSITE" id="PS50887">
    <property type="entry name" value="GGDEF"/>
    <property type="match status" value="1"/>
</dbReference>
<dbReference type="RefSeq" id="WP_188547353.1">
    <property type="nucleotide sequence ID" value="NZ_BMCU01000006.1"/>
</dbReference>
<dbReference type="Proteomes" id="UP000654257">
    <property type="component" value="Unassembled WGS sequence"/>
</dbReference>
<organism evidence="3 4">
    <name type="scientific">Rhodococcoides trifolii</name>
    <dbReference type="NCBI Taxonomy" id="908250"/>
    <lineage>
        <taxon>Bacteria</taxon>
        <taxon>Bacillati</taxon>
        <taxon>Actinomycetota</taxon>
        <taxon>Actinomycetes</taxon>
        <taxon>Mycobacteriales</taxon>
        <taxon>Nocardiaceae</taxon>
        <taxon>Rhodococcoides</taxon>
    </lineage>
</organism>
<gene>
    <name evidence="3" type="ORF">GCM10007304_45720</name>
</gene>
<keyword evidence="4" id="KW-1185">Reference proteome</keyword>
<sequence>MASNTGIRSWSERARNARVSWRSTARDGDPVRSDLVIVEGLATIAALCTVLFGAVVIWMATDEDYTFAWWSKTYTFGVAALSAYVLYSLHTARASLFYRHTDIVTLVSAILIVGSPVIGYASAGSAYPAFGLVLAIVAFAGILERRTHIVAFTAAAVSAWIALAVAHGTEVSVETFAVSVLRTVLVVAVIHFFRVKTIDLLWEKYRYVEQARAVAESLSHADDLTGLANRRGLQRRATPELERCHRASSPLGVLYLDVDGLKDVNDHLGHDAGDAALVRLADTLTTAFRGQDIIARVGGDEFVVVLPDTDEAEALDLGVSAREMLSTAEVSVSVGLAVWTPGPIVPDLDDLVSRADNAMYREKSRRRD</sequence>
<feature type="transmembrane region" description="Helical" evidence="1">
    <location>
        <begin position="67"/>
        <end position="89"/>
    </location>
</feature>
<evidence type="ECO:0000256" key="1">
    <source>
        <dbReference type="SAM" id="Phobius"/>
    </source>
</evidence>
<protein>
    <recommendedName>
        <fullName evidence="2">GGDEF domain-containing protein</fullName>
    </recommendedName>
</protein>
<keyword evidence="1" id="KW-1133">Transmembrane helix</keyword>
<feature type="transmembrane region" description="Helical" evidence="1">
    <location>
        <begin position="126"/>
        <end position="143"/>
    </location>
</feature>
<evidence type="ECO:0000313" key="3">
    <source>
        <dbReference type="EMBL" id="GGG26800.1"/>
    </source>
</evidence>
<reference evidence="3" key="1">
    <citation type="journal article" date="2014" name="Int. J. Syst. Evol. Microbiol.">
        <title>Complete genome sequence of Corynebacterium casei LMG S-19264T (=DSM 44701T), isolated from a smear-ripened cheese.</title>
        <authorList>
            <consortium name="US DOE Joint Genome Institute (JGI-PGF)"/>
            <person name="Walter F."/>
            <person name="Albersmeier A."/>
            <person name="Kalinowski J."/>
            <person name="Ruckert C."/>
        </authorList>
    </citation>
    <scope>NUCLEOTIDE SEQUENCE</scope>
    <source>
        <strain evidence="3">CCM 7905</strain>
    </source>
</reference>
<dbReference type="InterPro" id="IPR050469">
    <property type="entry name" value="Diguanylate_Cyclase"/>
</dbReference>
<keyword evidence="1" id="KW-0472">Membrane</keyword>
<feature type="transmembrane region" description="Helical" evidence="1">
    <location>
        <begin position="175"/>
        <end position="195"/>
    </location>
</feature>
<dbReference type="NCBIfam" id="TIGR00254">
    <property type="entry name" value="GGDEF"/>
    <property type="match status" value="1"/>
</dbReference>
<dbReference type="Gene3D" id="3.30.70.270">
    <property type="match status" value="1"/>
</dbReference>
<proteinExistence type="predicted"/>
<dbReference type="PANTHER" id="PTHR45138">
    <property type="entry name" value="REGULATORY COMPONENTS OF SENSORY TRANSDUCTION SYSTEM"/>
    <property type="match status" value="1"/>
</dbReference>
<dbReference type="GO" id="GO:0052621">
    <property type="term" value="F:diguanylate cyclase activity"/>
    <property type="evidence" value="ECO:0007669"/>
    <property type="project" value="TreeGrafter"/>
</dbReference>
<feature type="domain" description="GGDEF" evidence="2">
    <location>
        <begin position="249"/>
        <end position="368"/>
    </location>
</feature>
<evidence type="ECO:0000313" key="4">
    <source>
        <dbReference type="Proteomes" id="UP000654257"/>
    </source>
</evidence>
<dbReference type="SUPFAM" id="SSF55073">
    <property type="entry name" value="Nucleotide cyclase"/>
    <property type="match status" value="1"/>
</dbReference>
<keyword evidence="1" id="KW-0812">Transmembrane</keyword>
<feature type="transmembrane region" description="Helical" evidence="1">
    <location>
        <begin position="150"/>
        <end position="169"/>
    </location>
</feature>
<dbReference type="PANTHER" id="PTHR45138:SF9">
    <property type="entry name" value="DIGUANYLATE CYCLASE DGCM-RELATED"/>
    <property type="match status" value="1"/>
</dbReference>
<accession>A0A917G7X8</accession>